<accession>A0ACB9LRJ4</accession>
<organism evidence="1 2">
    <name type="scientific">Bauhinia variegata</name>
    <name type="common">Purple orchid tree</name>
    <name type="synonym">Phanera variegata</name>
    <dbReference type="NCBI Taxonomy" id="167791"/>
    <lineage>
        <taxon>Eukaryota</taxon>
        <taxon>Viridiplantae</taxon>
        <taxon>Streptophyta</taxon>
        <taxon>Embryophyta</taxon>
        <taxon>Tracheophyta</taxon>
        <taxon>Spermatophyta</taxon>
        <taxon>Magnoliopsida</taxon>
        <taxon>eudicotyledons</taxon>
        <taxon>Gunneridae</taxon>
        <taxon>Pentapetalae</taxon>
        <taxon>rosids</taxon>
        <taxon>fabids</taxon>
        <taxon>Fabales</taxon>
        <taxon>Fabaceae</taxon>
        <taxon>Cercidoideae</taxon>
        <taxon>Cercideae</taxon>
        <taxon>Bauhiniinae</taxon>
        <taxon>Bauhinia</taxon>
    </lineage>
</organism>
<comment type="caution">
    <text evidence="1">The sequence shown here is derived from an EMBL/GenBank/DDBJ whole genome shotgun (WGS) entry which is preliminary data.</text>
</comment>
<evidence type="ECO:0000313" key="2">
    <source>
        <dbReference type="Proteomes" id="UP000828941"/>
    </source>
</evidence>
<keyword evidence="2" id="KW-1185">Reference proteome</keyword>
<name>A0ACB9LRJ4_BAUVA</name>
<dbReference type="Proteomes" id="UP000828941">
    <property type="component" value="Chromosome 11"/>
</dbReference>
<dbReference type="EMBL" id="CM039436">
    <property type="protein sequence ID" value="KAI4314027.1"/>
    <property type="molecule type" value="Genomic_DNA"/>
</dbReference>
<gene>
    <name evidence="1" type="ORF">L6164_026970</name>
</gene>
<protein>
    <submittedName>
        <fullName evidence="1">Uncharacterized protein</fullName>
    </submittedName>
</protein>
<proteinExistence type="predicted"/>
<evidence type="ECO:0000313" key="1">
    <source>
        <dbReference type="EMBL" id="KAI4314027.1"/>
    </source>
</evidence>
<reference evidence="1 2" key="1">
    <citation type="journal article" date="2022" name="DNA Res.">
        <title>Chromosomal-level genome assembly of the orchid tree Bauhinia variegata (Leguminosae; Cercidoideae) supports the allotetraploid origin hypothesis of Bauhinia.</title>
        <authorList>
            <person name="Zhong Y."/>
            <person name="Chen Y."/>
            <person name="Zheng D."/>
            <person name="Pang J."/>
            <person name="Liu Y."/>
            <person name="Luo S."/>
            <person name="Meng S."/>
            <person name="Qian L."/>
            <person name="Wei D."/>
            <person name="Dai S."/>
            <person name="Zhou R."/>
        </authorList>
    </citation>
    <scope>NUCLEOTIDE SEQUENCE [LARGE SCALE GENOMIC DNA]</scope>
    <source>
        <strain evidence="1">BV-YZ2020</strain>
    </source>
</reference>
<sequence>MTRELRACQMAMASPCIKVNNSFQVEEEYDDDGDGIQCAGRIGFDSSWGFLDDWFGYFRFHCFYSVLSCILEQYQGRLLILESSIKGFSPEDSIIKMVFVVLQAASTLNLNTIHEVVTKSRPVR</sequence>